<dbReference type="InterPro" id="IPR055771">
    <property type="entry name" value="DUF7347"/>
</dbReference>
<evidence type="ECO:0000313" key="3">
    <source>
        <dbReference type="EMBL" id="MFD1646556.1"/>
    </source>
</evidence>
<dbReference type="SUPFAM" id="SSF46785">
    <property type="entry name" value="Winged helix' DNA-binding domain"/>
    <property type="match status" value="1"/>
</dbReference>
<gene>
    <name evidence="3" type="ORF">ACFSBL_12775</name>
</gene>
<dbReference type="Proteomes" id="UP001597034">
    <property type="component" value="Unassembled WGS sequence"/>
</dbReference>
<protein>
    <submittedName>
        <fullName evidence="3">ArsR/SmtB family transcription factor</fullName>
    </submittedName>
</protein>
<accession>A0ABD6DKG7</accession>
<evidence type="ECO:0000313" key="4">
    <source>
        <dbReference type="Proteomes" id="UP001597034"/>
    </source>
</evidence>
<dbReference type="InterPro" id="IPR055775">
    <property type="entry name" value="DUF7351"/>
</dbReference>
<feature type="domain" description="DUF7351" evidence="2">
    <location>
        <begin position="108"/>
        <end position="288"/>
    </location>
</feature>
<dbReference type="InterPro" id="IPR011991">
    <property type="entry name" value="ArsR-like_HTH"/>
</dbReference>
<sequence>MTDRDDADWTGPGEAFATLGNETRVAILRELWAAAREGPLPFSELRERVGTRDSGQFNYHLRKLCDRFVRKTDEGYTLRAAGGMVVAAVLAGQYEAGGFDEPVSTGDPCADCGGDVALTYEDERATIACLDCDYAVASANVPPGVFEGRPRADAPVLFDRWLRTLVAGVAGGFCMACQGPTEARVAPAVDDGSRAAKFAEAADVHVEYECQRCGEVVLATVPEAVARDPAVVAFYHDHGLDVALLPSWQLPWLTVAPEVVSEDPMRVTVTVTLGDDTLSLTVDEGADVVAGGVDGSATDAATTG</sequence>
<dbReference type="CDD" id="cd00090">
    <property type="entry name" value="HTH_ARSR"/>
    <property type="match status" value="1"/>
</dbReference>
<organism evidence="3 4">
    <name type="scientific">Haloarchaeobius litoreus</name>
    <dbReference type="NCBI Taxonomy" id="755306"/>
    <lineage>
        <taxon>Archaea</taxon>
        <taxon>Methanobacteriati</taxon>
        <taxon>Methanobacteriota</taxon>
        <taxon>Stenosarchaea group</taxon>
        <taxon>Halobacteria</taxon>
        <taxon>Halobacteriales</taxon>
        <taxon>Halorubellaceae</taxon>
        <taxon>Haloarchaeobius</taxon>
    </lineage>
</organism>
<evidence type="ECO:0000259" key="1">
    <source>
        <dbReference type="Pfam" id="PF24038"/>
    </source>
</evidence>
<dbReference type="Gene3D" id="1.10.10.10">
    <property type="entry name" value="Winged helix-like DNA-binding domain superfamily/Winged helix DNA-binding domain"/>
    <property type="match status" value="1"/>
</dbReference>
<dbReference type="InterPro" id="IPR036390">
    <property type="entry name" value="WH_DNA-bd_sf"/>
</dbReference>
<dbReference type="Pfam" id="PF24038">
    <property type="entry name" value="DUF7347"/>
    <property type="match status" value="1"/>
</dbReference>
<reference evidence="3 4" key="1">
    <citation type="journal article" date="2019" name="Int. J. Syst. Evol. Microbiol.">
        <title>The Global Catalogue of Microorganisms (GCM) 10K type strain sequencing project: providing services to taxonomists for standard genome sequencing and annotation.</title>
        <authorList>
            <consortium name="The Broad Institute Genomics Platform"/>
            <consortium name="The Broad Institute Genome Sequencing Center for Infectious Disease"/>
            <person name="Wu L."/>
            <person name="Ma J."/>
        </authorList>
    </citation>
    <scope>NUCLEOTIDE SEQUENCE [LARGE SCALE GENOMIC DNA]</scope>
    <source>
        <strain evidence="3 4">CGMCC 1.10390</strain>
    </source>
</reference>
<dbReference type="InterPro" id="IPR036388">
    <property type="entry name" value="WH-like_DNA-bd_sf"/>
</dbReference>
<dbReference type="EMBL" id="JBHUDO010000003">
    <property type="protein sequence ID" value="MFD1646556.1"/>
    <property type="molecule type" value="Genomic_DNA"/>
</dbReference>
<feature type="domain" description="DUF7347" evidence="1">
    <location>
        <begin position="12"/>
        <end position="89"/>
    </location>
</feature>
<evidence type="ECO:0000259" key="2">
    <source>
        <dbReference type="Pfam" id="PF24042"/>
    </source>
</evidence>
<dbReference type="AlphaFoldDB" id="A0ABD6DKG7"/>
<dbReference type="RefSeq" id="WP_256401358.1">
    <property type="nucleotide sequence ID" value="NZ_JANHJR010000003.1"/>
</dbReference>
<keyword evidence="4" id="KW-1185">Reference proteome</keyword>
<dbReference type="Pfam" id="PF24042">
    <property type="entry name" value="DUF7351"/>
    <property type="match status" value="1"/>
</dbReference>
<comment type="caution">
    <text evidence="3">The sequence shown here is derived from an EMBL/GenBank/DDBJ whole genome shotgun (WGS) entry which is preliminary data.</text>
</comment>
<name>A0ABD6DKG7_9EURY</name>
<proteinExistence type="predicted"/>